<feature type="transmembrane region" description="Helical" evidence="1">
    <location>
        <begin position="51"/>
        <end position="71"/>
    </location>
</feature>
<dbReference type="RefSeq" id="WP_110781789.1">
    <property type="nucleotide sequence ID" value="NZ_MVID01000018.1"/>
</dbReference>
<sequence>MYSGRHDDERIQDSAREWQKLQLGVLGFVGLCGVLTDGGDGRARPPWLAQFGAISALAGFLLAALGVVFVATVAQPVAGRPVPRSVAVQRLTVGVVITLGATALTALAALTWWWPQVGPR</sequence>
<feature type="transmembrane region" description="Helical" evidence="1">
    <location>
        <begin position="91"/>
        <end position="114"/>
    </location>
</feature>
<evidence type="ECO:0000256" key="1">
    <source>
        <dbReference type="SAM" id="Phobius"/>
    </source>
</evidence>
<gene>
    <name evidence="2" type="ORF">MPP7335_02094</name>
</gene>
<reference evidence="2 3" key="1">
    <citation type="submission" date="2018-05" db="EMBL/GenBank/DDBJ databases">
        <authorList>
            <consortium name="IHU Genomes"/>
        </authorList>
    </citation>
    <scope>NUCLEOTIDE SEQUENCE [LARGE SCALE GENOMIC DNA]</scope>
    <source>
        <strain evidence="2 3">P7335</strain>
    </source>
</reference>
<dbReference type="Proteomes" id="UP000252008">
    <property type="component" value="Unassembled WGS sequence"/>
</dbReference>
<protein>
    <submittedName>
        <fullName evidence="2">Uncharacterized protein</fullName>
    </submittedName>
</protein>
<evidence type="ECO:0000313" key="2">
    <source>
        <dbReference type="EMBL" id="SRX80351.1"/>
    </source>
</evidence>
<keyword evidence="1" id="KW-0472">Membrane</keyword>
<name>A0A375YGW2_MYCPF</name>
<accession>A0A375YGW2</accession>
<proteinExistence type="predicted"/>
<organism evidence="2 3">
    <name type="scientific">Mycolicibacterium parafortuitum</name>
    <name type="common">Mycobacterium parafortuitum</name>
    <dbReference type="NCBI Taxonomy" id="39692"/>
    <lineage>
        <taxon>Bacteria</taxon>
        <taxon>Bacillati</taxon>
        <taxon>Actinomycetota</taxon>
        <taxon>Actinomycetes</taxon>
        <taxon>Mycobacteriales</taxon>
        <taxon>Mycobacteriaceae</taxon>
        <taxon>Mycolicibacterium</taxon>
    </lineage>
</organism>
<dbReference type="AlphaFoldDB" id="A0A375YGW2"/>
<keyword evidence="1" id="KW-1133">Transmembrane helix</keyword>
<keyword evidence="1" id="KW-0812">Transmembrane</keyword>
<keyword evidence="3" id="KW-1185">Reference proteome</keyword>
<evidence type="ECO:0000313" key="3">
    <source>
        <dbReference type="Proteomes" id="UP000252008"/>
    </source>
</evidence>
<dbReference type="EMBL" id="UEGS01000001">
    <property type="protein sequence ID" value="SRX80351.1"/>
    <property type="molecule type" value="Genomic_DNA"/>
</dbReference>
<feature type="transmembrane region" description="Helical" evidence="1">
    <location>
        <begin position="21"/>
        <end position="39"/>
    </location>
</feature>